<evidence type="ECO:0000256" key="1">
    <source>
        <dbReference type="ARBA" id="ARBA00001935"/>
    </source>
</evidence>
<evidence type="ECO:0000256" key="4">
    <source>
        <dbReference type="ARBA" id="ARBA00022772"/>
    </source>
</evidence>
<name>A0ABR2UF16_9PEZI</name>
<comment type="cofactor">
    <cofactor evidence="1">
        <name>Cu cation</name>
        <dbReference type="ChEBI" id="CHEBI:23378"/>
    </cofactor>
</comment>
<feature type="compositionally biased region" description="Polar residues" evidence="9">
    <location>
        <begin position="62"/>
        <end position="84"/>
    </location>
</feature>
<proteinExistence type="inferred from homology"/>
<keyword evidence="4 8" id="KW-0801">TPQ</keyword>
<evidence type="ECO:0000259" key="13">
    <source>
        <dbReference type="Pfam" id="PF09248"/>
    </source>
</evidence>
<keyword evidence="7" id="KW-0539">Nucleus</keyword>
<dbReference type="Gene3D" id="2.70.98.20">
    <property type="entry name" value="Copper amine oxidase, catalytic domain"/>
    <property type="match status" value="1"/>
</dbReference>
<feature type="compositionally biased region" description="Basic and acidic residues" evidence="9">
    <location>
        <begin position="45"/>
        <end position="55"/>
    </location>
</feature>
<dbReference type="EC" id="1.4.3.-" evidence="8"/>
<feature type="region of interest" description="Disordered" evidence="9">
    <location>
        <begin position="1"/>
        <end position="84"/>
    </location>
</feature>
<evidence type="ECO:0000256" key="9">
    <source>
        <dbReference type="SAM" id="MobiDB-lite"/>
    </source>
</evidence>
<evidence type="ECO:0000256" key="8">
    <source>
        <dbReference type="RuleBase" id="RU000672"/>
    </source>
</evidence>
<dbReference type="InterPro" id="IPR015328">
    <property type="entry name" value="DUF1965"/>
</dbReference>
<feature type="domain" description="Xylanolytic transcriptional activator regulatory" evidence="12">
    <location>
        <begin position="235"/>
        <end position="411"/>
    </location>
</feature>
<organism evidence="14 15">
    <name type="scientific">Seiridium unicorne</name>
    <dbReference type="NCBI Taxonomy" id="138068"/>
    <lineage>
        <taxon>Eukaryota</taxon>
        <taxon>Fungi</taxon>
        <taxon>Dikarya</taxon>
        <taxon>Ascomycota</taxon>
        <taxon>Pezizomycotina</taxon>
        <taxon>Sordariomycetes</taxon>
        <taxon>Xylariomycetidae</taxon>
        <taxon>Amphisphaeriales</taxon>
        <taxon>Sporocadaceae</taxon>
        <taxon>Seiridium</taxon>
    </lineage>
</organism>
<dbReference type="PANTHER" id="PTHR10638:SF20">
    <property type="entry name" value="AMINE OXIDASE"/>
    <property type="match status" value="1"/>
</dbReference>
<dbReference type="InterPro" id="IPR016182">
    <property type="entry name" value="Cu_amine_oxidase_N-reg"/>
</dbReference>
<comment type="caution">
    <text evidence="14">The sequence shown here is derived from an EMBL/GenBank/DDBJ whole genome shotgun (WGS) entry which is preliminary data.</text>
</comment>
<gene>
    <name evidence="14" type="ORF">SUNI508_12001</name>
</gene>
<evidence type="ECO:0000256" key="5">
    <source>
        <dbReference type="ARBA" id="ARBA00023002"/>
    </source>
</evidence>
<protein>
    <recommendedName>
        <fullName evidence="8">Amine oxidase</fullName>
        <ecNumber evidence="8">1.4.3.-</ecNumber>
    </recommendedName>
</protein>
<dbReference type="InterPro" id="IPR036460">
    <property type="entry name" value="Cu_amine_oxidase_C_sf"/>
</dbReference>
<dbReference type="Proteomes" id="UP001408356">
    <property type="component" value="Unassembled WGS sequence"/>
</dbReference>
<evidence type="ECO:0000259" key="11">
    <source>
        <dbReference type="Pfam" id="PF02727"/>
    </source>
</evidence>
<dbReference type="CDD" id="cd12148">
    <property type="entry name" value="fungal_TF_MHR"/>
    <property type="match status" value="1"/>
</dbReference>
<keyword evidence="6 8" id="KW-0186">Copper</keyword>
<accession>A0ABR2UF16</accession>
<dbReference type="Gene3D" id="3.10.450.40">
    <property type="match status" value="2"/>
</dbReference>
<evidence type="ECO:0000313" key="15">
    <source>
        <dbReference type="Proteomes" id="UP001408356"/>
    </source>
</evidence>
<dbReference type="EMBL" id="JARVKF010000441">
    <property type="protein sequence ID" value="KAK9413225.1"/>
    <property type="molecule type" value="Genomic_DNA"/>
</dbReference>
<keyword evidence="15" id="KW-1185">Reference proteome</keyword>
<dbReference type="Pfam" id="PF01179">
    <property type="entry name" value="Cu_amine_oxid"/>
    <property type="match status" value="1"/>
</dbReference>
<evidence type="ECO:0000259" key="12">
    <source>
        <dbReference type="Pfam" id="PF04082"/>
    </source>
</evidence>
<dbReference type="Pfam" id="PF04082">
    <property type="entry name" value="Fungal_trans"/>
    <property type="match status" value="1"/>
</dbReference>
<feature type="domain" description="DUF1965" evidence="13">
    <location>
        <begin position="1050"/>
        <end position="1113"/>
    </location>
</feature>
<evidence type="ECO:0000256" key="6">
    <source>
        <dbReference type="ARBA" id="ARBA00023008"/>
    </source>
</evidence>
<dbReference type="PANTHER" id="PTHR10638">
    <property type="entry name" value="COPPER AMINE OXIDASE"/>
    <property type="match status" value="1"/>
</dbReference>
<dbReference type="SUPFAM" id="SSF49998">
    <property type="entry name" value="Amine oxidase catalytic domain"/>
    <property type="match status" value="1"/>
</dbReference>
<dbReference type="Pfam" id="PF09248">
    <property type="entry name" value="DUF1965"/>
    <property type="match status" value="1"/>
</dbReference>
<dbReference type="InterPro" id="IPR015798">
    <property type="entry name" value="Cu_amine_oxidase_C"/>
</dbReference>
<comment type="cofactor">
    <cofactor evidence="8">
        <name>Cu cation</name>
        <dbReference type="ChEBI" id="CHEBI:23378"/>
    </cofactor>
    <text evidence="8">Contains 1 topaquinone per subunit.</text>
</comment>
<keyword evidence="3 8" id="KW-0479">Metal-binding</keyword>
<dbReference type="SUPFAM" id="SSF54416">
    <property type="entry name" value="Amine oxidase N-terminal region"/>
    <property type="match status" value="2"/>
</dbReference>
<dbReference type="Pfam" id="PF02727">
    <property type="entry name" value="Cu_amine_oxidN2"/>
    <property type="match status" value="1"/>
</dbReference>
<dbReference type="InterPro" id="IPR000269">
    <property type="entry name" value="Cu_amine_oxidase"/>
</dbReference>
<evidence type="ECO:0000313" key="14">
    <source>
        <dbReference type="EMBL" id="KAK9413225.1"/>
    </source>
</evidence>
<evidence type="ECO:0000259" key="10">
    <source>
        <dbReference type="Pfam" id="PF01179"/>
    </source>
</evidence>
<feature type="domain" description="Copper amine oxidase N2-terminal" evidence="11">
    <location>
        <begin position="878"/>
        <end position="953"/>
    </location>
</feature>
<comment type="similarity">
    <text evidence="2 8">Belongs to the copper/topaquinone oxidase family.</text>
</comment>
<evidence type="ECO:0000256" key="2">
    <source>
        <dbReference type="ARBA" id="ARBA00007983"/>
    </source>
</evidence>
<reference evidence="14 15" key="1">
    <citation type="journal article" date="2024" name="J. Plant Pathol.">
        <title>Sequence and assembly of the genome of Seiridium unicorne, isolate CBS 538.82, causal agent of cypress canker disease.</title>
        <authorList>
            <person name="Scali E."/>
            <person name="Rocca G.D."/>
            <person name="Danti R."/>
            <person name="Garbelotto M."/>
            <person name="Barberini S."/>
            <person name="Baroncelli R."/>
            <person name="Emiliani G."/>
        </authorList>
    </citation>
    <scope>NUCLEOTIDE SEQUENCE [LARGE SCALE GENOMIC DNA]</scope>
    <source>
        <strain evidence="14 15">BM-138-508</strain>
    </source>
</reference>
<dbReference type="InterPro" id="IPR007219">
    <property type="entry name" value="XnlR_reg_dom"/>
</dbReference>
<keyword evidence="5 8" id="KW-0560">Oxidoreductase</keyword>
<evidence type="ECO:0000256" key="3">
    <source>
        <dbReference type="ARBA" id="ARBA00022723"/>
    </source>
</evidence>
<comment type="PTM">
    <text evidence="8">Topaquinone (TPQ) is generated by copper-dependent autoxidation of a specific tyrosyl residue.</text>
</comment>
<dbReference type="PRINTS" id="PR00766">
    <property type="entry name" value="CUDAOXIDASE"/>
</dbReference>
<feature type="domain" description="Copper amine oxidase catalytic" evidence="10">
    <location>
        <begin position="1128"/>
        <end position="1530"/>
    </location>
</feature>
<dbReference type="InterPro" id="IPR015800">
    <property type="entry name" value="Cu_amine_oxidase_N2"/>
</dbReference>
<evidence type="ECO:0000256" key="7">
    <source>
        <dbReference type="ARBA" id="ARBA00023242"/>
    </source>
</evidence>
<feature type="compositionally biased region" description="Acidic residues" evidence="9">
    <location>
        <begin position="1"/>
        <end position="11"/>
    </location>
</feature>
<sequence>MTPSITEDEPPAQEPPSSRKRKRNSRACDRCHRNASRCSPGIEGARGRESLDGDSRPMQAAARSQRSEQICAATTSAGEHSSNLPCQPIGSINITAVTPASHRTSFMSPPSHEHHVTGDSNTNGNLTTHATEFADVIQPDILEKLVEVYYHTAYPVRPYFHWPSYRAQIQSRQYRSDWGLYTFTMAVCTMAAGRLCDGVLMPTGPHPLRLQAATLLRICYNAAVEAIPSDIMSVPDCYQAMKAKAILAAACLQNGDWKRAIAHLGDYASLSAMSGFFQESNWPSQLNEVQKQERRRVFWGVYQQEQYLSSNFNFASRQREVKAMVRYPAEVFDDDDITETGVQLWSEHISFIKGVNYCTDLYRILERMEGPVRKRQQATTTEPGGKIETFFSGIYPSKKLGSDSLHLVSQLYEELPQELKKPKLLTGDLRADRYGFIACNVLLTTQTLRMLLVGTGAPNVHLRCAIASELLDELSTIPVAFFHASSTVSLHHLAHIGHMLGGDVQDKLPLWTYLQVRNILIVLADFLEKIESDRMITTGLAEKLRTQIDRIDQCMKQTASSAQETGLLSMGRSLLPDWQALPPTSFSSRLTGDPGSATGYGTGTPMQALFGDTARQEGQGMRITDTGNPELRQEVNTNSLFSPNARTMPGSSREPFSVDHFQTTAAFPRPNQLGNPPLQTVTVTPRMSFATLTNSVEVTSTTTEVVVTTIIEFATETVTTLTVTDTAFTTVSTTDVTLVLTVSTTTTVTATTTEISTVTPTNITQTVFVFTKRSEKCGSVPSWLGAGTQTVDITGTAIELTTTTDTALLTTTIEGIATRTEAITSTVTASVTDVETTTVTVNETTSYPGFDGFEPYAISAPYDNVWGGLSDTEAASVISWLFGQTGLNLTKAKNATGWDNSIVLVELQVPNKTDVLSHIDANAEAPTRYAHVVLDNRATLDPYFQDLLVGPLPIDNATTTYQPLEYPFTRKTEGKVRNIAADDHRLYPDWLYVVSAQVADITLDLWNGTALGLENDTLTIHGIDPMWQDDGRIVRWDVFSTLPTSQFDSATLLPLGLYVKSDVTGRDPSQWKVEGWLYDDQYFETTETFREAYWSGALPKLTPNIEGAWASTDPIDTTLPHDSSYPPTTIAPAGPRFGVDHDRKYVEWMGFSFFIGFSRDTGMALYDIKYKDERILYELGLQEALAHYAANDPVQSGIAYLDSYYGFGPYAFELVPEYDCPGYATYLNSTFYVDETTHTHLNSICLFEFTADYPIQRHSTGEYVSATKNTYFSVRSVSTVGNYDYMFTYSFFLDGSITVEVRASGYIQATYSTTGSDDFGFRIQEALSGSMHDHVLNFKADFDILGTANTVQLMKNVPVSRVFPWSNGKARNTMQVERSFIENEAEGRFDWAPNSAQQVLVVNQDQKNQWGEYRGYRVAPVTGGLHLTVENSTNLGNAALWAEYDVQITRQHDYEPRAAHPYASQDLHDPPINFSQFFNDESLEQEDLVMWLNLGMHHVPHTGDLPNSMFTVAHASMVLSPSNYFNTDQSRQTVNQVRINYANGAAADVQTFGQQDISSDLQFTPIEHDLWQYKGDVVVRKFPYDPNDPYYETDSQ</sequence>